<dbReference type="OrthoDB" id="10003116at2759"/>
<evidence type="ECO:0000256" key="4">
    <source>
        <dbReference type="ARBA" id="ARBA00023136"/>
    </source>
</evidence>
<dbReference type="GO" id="GO:0048471">
    <property type="term" value="C:perinuclear region of cytoplasm"/>
    <property type="evidence" value="ECO:0007669"/>
    <property type="project" value="TreeGrafter"/>
</dbReference>
<comment type="caution">
    <text evidence="7">The sequence shown here is derived from an EMBL/GenBank/DDBJ whole genome shotgun (WGS) entry which is preliminary data.</text>
</comment>
<evidence type="ECO:0000313" key="7">
    <source>
        <dbReference type="EMBL" id="PJF17927.1"/>
    </source>
</evidence>
<dbReference type="STRING" id="1246581.A0A2H9TJJ0"/>
<dbReference type="GO" id="GO:0005783">
    <property type="term" value="C:endoplasmic reticulum"/>
    <property type="evidence" value="ECO:0007669"/>
    <property type="project" value="TreeGrafter"/>
</dbReference>
<dbReference type="PANTHER" id="PTHR13396:SF5">
    <property type="entry name" value="NEDD4 FAMILY INTERACTING PROTEIN"/>
    <property type="match status" value="1"/>
</dbReference>
<protein>
    <submittedName>
        <fullName evidence="7">Uncharacterized protein</fullName>
    </submittedName>
</protein>
<accession>A0A2H9TJJ0</accession>
<feature type="compositionally biased region" description="Polar residues" evidence="5">
    <location>
        <begin position="46"/>
        <end position="55"/>
    </location>
</feature>
<dbReference type="GO" id="GO:0007034">
    <property type="term" value="P:vacuolar transport"/>
    <property type="evidence" value="ECO:0007669"/>
    <property type="project" value="InterPro"/>
</dbReference>
<keyword evidence="3 6" id="KW-1133">Transmembrane helix</keyword>
<dbReference type="InterPro" id="IPR019325">
    <property type="entry name" value="NEDD4/Bsd2"/>
</dbReference>
<evidence type="ECO:0000256" key="3">
    <source>
        <dbReference type="ARBA" id="ARBA00022989"/>
    </source>
</evidence>
<proteinExistence type="predicted"/>
<dbReference type="AlphaFoldDB" id="A0A2H9TJJ0"/>
<dbReference type="Proteomes" id="UP000240830">
    <property type="component" value="Unassembled WGS sequence"/>
</dbReference>
<evidence type="ECO:0000256" key="2">
    <source>
        <dbReference type="ARBA" id="ARBA00022692"/>
    </source>
</evidence>
<dbReference type="GO" id="GO:0031398">
    <property type="term" value="P:positive regulation of protein ubiquitination"/>
    <property type="evidence" value="ECO:0007669"/>
    <property type="project" value="TreeGrafter"/>
</dbReference>
<dbReference type="EMBL" id="MTSL01000150">
    <property type="protein sequence ID" value="PJF17927.1"/>
    <property type="molecule type" value="Genomic_DNA"/>
</dbReference>
<feature type="transmembrane region" description="Helical" evidence="6">
    <location>
        <begin position="180"/>
        <end position="201"/>
    </location>
</feature>
<keyword evidence="8" id="KW-1185">Reference proteome</keyword>
<evidence type="ECO:0000256" key="6">
    <source>
        <dbReference type="SAM" id="Phobius"/>
    </source>
</evidence>
<dbReference type="PANTHER" id="PTHR13396">
    <property type="entry name" value="NEDD4 FAMILY INTERACTING PROTEIN 1/2"/>
    <property type="match status" value="1"/>
</dbReference>
<dbReference type="GO" id="GO:0030001">
    <property type="term" value="P:metal ion transport"/>
    <property type="evidence" value="ECO:0007669"/>
    <property type="project" value="InterPro"/>
</dbReference>
<keyword evidence="4 6" id="KW-0472">Membrane</keyword>
<organism evidence="7 8">
    <name type="scientific">Paramicrosporidium saccamoebae</name>
    <dbReference type="NCBI Taxonomy" id="1246581"/>
    <lineage>
        <taxon>Eukaryota</taxon>
        <taxon>Fungi</taxon>
        <taxon>Fungi incertae sedis</taxon>
        <taxon>Cryptomycota</taxon>
        <taxon>Cryptomycota incertae sedis</taxon>
        <taxon>Paramicrosporidium</taxon>
    </lineage>
</organism>
<keyword evidence="2 6" id="KW-0812">Transmembrane</keyword>
<gene>
    <name evidence="7" type="ORF">PSACC_02232</name>
</gene>
<sequence>MVAPSQLEKGTEVPDEYEMLTIAVKKSPSRVATETLLPTPHPEGKSNFSNGTESSTLREDQANRSREASTHDGVFSNLSARPEVMPYDAHPNLNFRSSRNGFFATATDEDIDYDEAIIDDLEVVSVFFEWIGFVMARWMAQSHAARHGATAGLGITIALQSVNFSDLIAHSHFWKQHQDLASAVGFLIAFTGYVIFLHGLFSYHRLRSDAHEHAILGRGLDASGTV</sequence>
<feature type="region of interest" description="Disordered" evidence="5">
    <location>
        <begin position="29"/>
        <end position="74"/>
    </location>
</feature>
<comment type="subcellular location">
    <subcellularLocation>
        <location evidence="1">Membrane</location>
        <topology evidence="1">Multi-pass membrane protein</topology>
    </subcellularLocation>
</comment>
<evidence type="ECO:0000313" key="8">
    <source>
        <dbReference type="Proteomes" id="UP000240830"/>
    </source>
</evidence>
<dbReference type="GO" id="GO:0016020">
    <property type="term" value="C:membrane"/>
    <property type="evidence" value="ECO:0007669"/>
    <property type="project" value="UniProtKB-SubCell"/>
</dbReference>
<feature type="compositionally biased region" description="Basic and acidic residues" evidence="5">
    <location>
        <begin position="56"/>
        <end position="70"/>
    </location>
</feature>
<dbReference type="Pfam" id="PF10176">
    <property type="entry name" value="NEDD4_Bsd2"/>
    <property type="match status" value="1"/>
</dbReference>
<evidence type="ECO:0000256" key="5">
    <source>
        <dbReference type="SAM" id="MobiDB-lite"/>
    </source>
</evidence>
<dbReference type="GO" id="GO:0005794">
    <property type="term" value="C:Golgi apparatus"/>
    <property type="evidence" value="ECO:0007669"/>
    <property type="project" value="TreeGrafter"/>
</dbReference>
<evidence type="ECO:0000256" key="1">
    <source>
        <dbReference type="ARBA" id="ARBA00004141"/>
    </source>
</evidence>
<reference evidence="7 8" key="1">
    <citation type="submission" date="2016-10" db="EMBL/GenBank/DDBJ databases">
        <title>The genome of Paramicrosporidium saccamoebae is the missing link in understanding Cryptomycota and Microsporidia evolution.</title>
        <authorList>
            <person name="Quandt C.A."/>
            <person name="Beaudet D."/>
            <person name="Corsaro D."/>
            <person name="Michel R."/>
            <person name="Corradi N."/>
            <person name="James T."/>
        </authorList>
    </citation>
    <scope>NUCLEOTIDE SEQUENCE [LARGE SCALE GENOMIC DNA]</scope>
    <source>
        <strain evidence="7 8">KSL3</strain>
    </source>
</reference>
<dbReference type="GO" id="GO:0006511">
    <property type="term" value="P:ubiquitin-dependent protein catabolic process"/>
    <property type="evidence" value="ECO:0007669"/>
    <property type="project" value="TreeGrafter"/>
</dbReference>
<name>A0A2H9TJJ0_9FUNG</name>